<keyword evidence="4" id="KW-1185">Reference proteome</keyword>
<dbReference type="AlphaFoldDB" id="A0AAN9FZL9"/>
<dbReference type="EMBL" id="JBAMIC010000024">
    <property type="protein sequence ID" value="KAK7089926.1"/>
    <property type="molecule type" value="Genomic_DNA"/>
</dbReference>
<feature type="region of interest" description="Disordered" evidence="1">
    <location>
        <begin position="245"/>
        <end position="266"/>
    </location>
</feature>
<feature type="region of interest" description="Disordered" evidence="1">
    <location>
        <begin position="333"/>
        <end position="360"/>
    </location>
</feature>
<comment type="caution">
    <text evidence="3">The sequence shown here is derived from an EMBL/GenBank/DDBJ whole genome shotgun (WGS) entry which is preliminary data.</text>
</comment>
<feature type="compositionally biased region" description="Low complexity" evidence="1">
    <location>
        <begin position="246"/>
        <end position="265"/>
    </location>
</feature>
<dbReference type="SUPFAM" id="SSF47986">
    <property type="entry name" value="DEATH domain"/>
    <property type="match status" value="1"/>
</dbReference>
<dbReference type="PROSITE" id="PS50209">
    <property type="entry name" value="CARD"/>
    <property type="match status" value="1"/>
</dbReference>
<reference evidence="3 4" key="1">
    <citation type="submission" date="2024-02" db="EMBL/GenBank/DDBJ databases">
        <title>Chromosome-scale genome assembly of the rough periwinkle Littorina saxatilis.</title>
        <authorList>
            <person name="De Jode A."/>
            <person name="Faria R."/>
            <person name="Formenti G."/>
            <person name="Sims Y."/>
            <person name="Smith T.P."/>
            <person name="Tracey A."/>
            <person name="Wood J.M.D."/>
            <person name="Zagrodzka Z.B."/>
            <person name="Johannesson K."/>
            <person name="Butlin R.K."/>
            <person name="Leder E.H."/>
        </authorList>
    </citation>
    <scope>NUCLEOTIDE SEQUENCE [LARGE SCALE GENOMIC DNA]</scope>
    <source>
        <strain evidence="3">Snail1</strain>
        <tissue evidence="3">Muscle</tissue>
    </source>
</reference>
<dbReference type="CDD" id="cd01671">
    <property type="entry name" value="CARD"/>
    <property type="match status" value="1"/>
</dbReference>
<feature type="domain" description="CARD" evidence="2">
    <location>
        <begin position="34"/>
        <end position="97"/>
    </location>
</feature>
<organism evidence="3 4">
    <name type="scientific">Littorina saxatilis</name>
    <dbReference type="NCBI Taxonomy" id="31220"/>
    <lineage>
        <taxon>Eukaryota</taxon>
        <taxon>Metazoa</taxon>
        <taxon>Spiralia</taxon>
        <taxon>Lophotrochozoa</taxon>
        <taxon>Mollusca</taxon>
        <taxon>Gastropoda</taxon>
        <taxon>Caenogastropoda</taxon>
        <taxon>Littorinimorpha</taxon>
        <taxon>Littorinoidea</taxon>
        <taxon>Littorinidae</taxon>
        <taxon>Littorina</taxon>
    </lineage>
</organism>
<name>A0AAN9FZL9_9CAEN</name>
<evidence type="ECO:0000313" key="4">
    <source>
        <dbReference type="Proteomes" id="UP001374579"/>
    </source>
</evidence>
<evidence type="ECO:0000256" key="1">
    <source>
        <dbReference type="SAM" id="MobiDB-lite"/>
    </source>
</evidence>
<dbReference type="InterPro" id="IPR011029">
    <property type="entry name" value="DEATH-like_dom_sf"/>
</dbReference>
<sequence>MEGDNRNAEELGACGGVPEVSCAGDADNETAVAVFTEQERYLNGIHTQFLEKVMPEQSGILDILREAEVLSSEDEQSIVGGKTRREKARRLLKVLHRIPEEDFVDNFLPKFKEEYPHVVAGTEFNFKRGPSSIRCLRHAMMKRLNLKRLVDILPALNCCSQEEYNQLQATENYGEKEWIPVFQLLQKNVSNRQLCQKVETLLLRKKINQQESFPTVAAAGFVCTCIASPVPQRLERGLADLELHDGGSSAPYPSSPPSSRKSIGSYDYDGADSGIMSISPDEAMLQPALHEDYFQTVEQKENYRKKIDHINDTITKATITRTELRRLEMIRDRARSHAKPAKDEAVSEENSRKLQELSSDAESRYSRVEERYQEVLQSWGGVENQNDFDSVLPAGWQQLLMIRYHLLRNEVAECKHVAETAKKVLEDVRKICQQNLQ</sequence>
<accession>A0AAN9FZL9</accession>
<evidence type="ECO:0000259" key="2">
    <source>
        <dbReference type="PROSITE" id="PS50209"/>
    </source>
</evidence>
<proteinExistence type="predicted"/>
<gene>
    <name evidence="3" type="ORF">V1264_009804</name>
</gene>
<dbReference type="GO" id="GO:0042981">
    <property type="term" value="P:regulation of apoptotic process"/>
    <property type="evidence" value="ECO:0007669"/>
    <property type="project" value="InterPro"/>
</dbReference>
<evidence type="ECO:0000313" key="3">
    <source>
        <dbReference type="EMBL" id="KAK7089926.1"/>
    </source>
</evidence>
<protein>
    <recommendedName>
        <fullName evidence="2">CARD domain-containing protein</fullName>
    </recommendedName>
</protein>
<dbReference type="Gene3D" id="1.10.533.10">
    <property type="entry name" value="Death Domain, Fas"/>
    <property type="match status" value="1"/>
</dbReference>
<dbReference type="Pfam" id="PF00619">
    <property type="entry name" value="CARD"/>
    <property type="match status" value="1"/>
</dbReference>
<dbReference type="Proteomes" id="UP001374579">
    <property type="component" value="Unassembled WGS sequence"/>
</dbReference>
<dbReference type="InterPro" id="IPR001315">
    <property type="entry name" value="CARD"/>
</dbReference>